<dbReference type="Proteomes" id="UP000324241">
    <property type="component" value="Unassembled WGS sequence"/>
</dbReference>
<dbReference type="RefSeq" id="XP_033427268.1">
    <property type="nucleotide sequence ID" value="XM_033571236.1"/>
</dbReference>
<protein>
    <submittedName>
        <fullName evidence="1">Uncharacterized protein</fullName>
    </submittedName>
</protein>
<sequence>MLRLPLNPSHTQHYVLQETVQNGIGAGKLLLRDRMNEFNSRSYDLQALTVHCGCWSIAERALQLKSFSQHWLDRFSRYLFNLSPFLIQIPFAYQAGDLDADLFVVMDDNDERAVSRGQFPVPLAPELTQRIYDFLDQEEDVVNLSEVLRYGPSPRRWKELGRKYDLEDGANCEVNVRTIAKKIMRNPPGRYPRTANYRTIWDNVRMVATAMEQTVNLVQVPRHMYVPYAAVLDRSLPKLAKRYALPTKDVSQLTFTFDGSILSGIILNGILVGYKGQTWSSVRVNSIKGLHIAAVGGRFVAIQVKDSNGWQLQWHGLPPTNGTFSRLEWKSSRTELLISYDKDKKMIELACRIDIDQHVLFPTTQVPVDLSLTLSCLYDRHKRSHGLYPLWTFTTDFRQVTAVNAYMNPVWGQFAVSALEFVCKDTVHLLGPSITSDVKLSFLLLPDETITTVSVGSAPDDGNLALTFTTNKNRSVTFGDPSAEISHSVANVAGIAIGKSLLDHHMSAFGIFQSPQRPVVHPLRDKVAGNHQYWTSTVIPSIPPFMGLQSTAPLNAISMIQAFQATALGPVTGLLLFYRDRCPSALGELTIRSATHTLEPGEDIQGIAISYLSDESGHRIYCIELLVGGRSICFGLRNPRCFLVRTQRKLDPFLAGLARAGTVWEEVAMSVTHFDDRAYDEALAFDSEVDVLIEDGEMAKVDRLCQGVNHDFDLQVVSDF</sequence>
<name>A0A5M9MZT9_9EURO</name>
<dbReference type="OrthoDB" id="4294988at2759"/>
<accession>A0A5M9MZT9</accession>
<reference evidence="1 2" key="1">
    <citation type="submission" date="2019-08" db="EMBL/GenBank/DDBJ databases">
        <title>The genome sequence of a newly discovered highly antifungal drug resistant Aspergillus species, Aspergillus tanneri NIH 1004.</title>
        <authorList>
            <person name="Mounaud S."/>
            <person name="Singh I."/>
            <person name="Joardar V."/>
            <person name="Pakala S."/>
            <person name="Pakala S."/>
            <person name="Venepally P."/>
            <person name="Chung J.K."/>
            <person name="Losada L."/>
            <person name="Nierman W.C."/>
        </authorList>
    </citation>
    <scope>NUCLEOTIDE SEQUENCE [LARGE SCALE GENOMIC DNA]</scope>
    <source>
        <strain evidence="1 2">NIH1004</strain>
    </source>
</reference>
<gene>
    <name evidence="1" type="ORF">ATNIH1004_006609</name>
</gene>
<dbReference type="InterPro" id="IPR036404">
    <property type="entry name" value="Jacalin-like_lectin_dom_sf"/>
</dbReference>
<evidence type="ECO:0000313" key="2">
    <source>
        <dbReference type="Proteomes" id="UP000324241"/>
    </source>
</evidence>
<dbReference type="EMBL" id="QUQM01000004">
    <property type="protein sequence ID" value="KAA8647907.1"/>
    <property type="molecule type" value="Genomic_DNA"/>
</dbReference>
<organism evidence="1 2">
    <name type="scientific">Aspergillus tanneri</name>
    <dbReference type="NCBI Taxonomy" id="1220188"/>
    <lineage>
        <taxon>Eukaryota</taxon>
        <taxon>Fungi</taxon>
        <taxon>Dikarya</taxon>
        <taxon>Ascomycota</taxon>
        <taxon>Pezizomycotina</taxon>
        <taxon>Eurotiomycetes</taxon>
        <taxon>Eurotiomycetidae</taxon>
        <taxon>Eurotiales</taxon>
        <taxon>Aspergillaceae</taxon>
        <taxon>Aspergillus</taxon>
        <taxon>Aspergillus subgen. Circumdati</taxon>
    </lineage>
</organism>
<evidence type="ECO:0000313" key="1">
    <source>
        <dbReference type="EMBL" id="KAA8647907.1"/>
    </source>
</evidence>
<dbReference type="AlphaFoldDB" id="A0A5M9MZT9"/>
<proteinExistence type="predicted"/>
<dbReference type="SUPFAM" id="SSF51101">
    <property type="entry name" value="Mannose-binding lectins"/>
    <property type="match status" value="1"/>
</dbReference>
<comment type="caution">
    <text evidence="1">The sequence shown here is derived from an EMBL/GenBank/DDBJ whole genome shotgun (WGS) entry which is preliminary data.</text>
</comment>
<dbReference type="VEuPathDB" id="FungiDB:EYZ11_012410"/>
<dbReference type="GeneID" id="54329311"/>